<gene>
    <name evidence="1" type="ORF">HAX54_031997</name>
</gene>
<reference evidence="1 2" key="1">
    <citation type="journal article" date="2021" name="BMC Genomics">
        <title>Datura genome reveals duplications of psychoactive alkaloid biosynthetic genes and high mutation rate following tissue culture.</title>
        <authorList>
            <person name="Rajewski A."/>
            <person name="Carter-House D."/>
            <person name="Stajich J."/>
            <person name="Litt A."/>
        </authorList>
    </citation>
    <scope>NUCLEOTIDE SEQUENCE [LARGE SCALE GENOMIC DNA]</scope>
    <source>
        <strain evidence="1">AR-01</strain>
    </source>
</reference>
<dbReference type="EMBL" id="JACEIK010004061">
    <property type="protein sequence ID" value="MCD9644027.1"/>
    <property type="molecule type" value="Genomic_DNA"/>
</dbReference>
<organism evidence="1 2">
    <name type="scientific">Datura stramonium</name>
    <name type="common">Jimsonweed</name>
    <name type="synonym">Common thornapple</name>
    <dbReference type="NCBI Taxonomy" id="4076"/>
    <lineage>
        <taxon>Eukaryota</taxon>
        <taxon>Viridiplantae</taxon>
        <taxon>Streptophyta</taxon>
        <taxon>Embryophyta</taxon>
        <taxon>Tracheophyta</taxon>
        <taxon>Spermatophyta</taxon>
        <taxon>Magnoliopsida</taxon>
        <taxon>eudicotyledons</taxon>
        <taxon>Gunneridae</taxon>
        <taxon>Pentapetalae</taxon>
        <taxon>asterids</taxon>
        <taxon>lamiids</taxon>
        <taxon>Solanales</taxon>
        <taxon>Solanaceae</taxon>
        <taxon>Solanoideae</taxon>
        <taxon>Datureae</taxon>
        <taxon>Datura</taxon>
    </lineage>
</organism>
<evidence type="ECO:0000313" key="2">
    <source>
        <dbReference type="Proteomes" id="UP000823775"/>
    </source>
</evidence>
<dbReference type="Proteomes" id="UP000823775">
    <property type="component" value="Unassembled WGS sequence"/>
</dbReference>
<name>A0ABS8VAT8_DATST</name>
<comment type="caution">
    <text evidence="1">The sequence shown here is derived from an EMBL/GenBank/DDBJ whole genome shotgun (WGS) entry which is preliminary data.</text>
</comment>
<accession>A0ABS8VAT8</accession>
<proteinExistence type="predicted"/>
<sequence>MGSMGGAAAADIAPWRVESEGTDARATGGCEVTAMLGSSDWTPSLSSAPLLKKDVLVHREAVINDSSLILIRLHIIVHQNLAGSLKSLFKMVATSSAAHVGTTRPIILDIHGLAHIPMSTTTSKSDVSIAS</sequence>
<protein>
    <submittedName>
        <fullName evidence="1">Uncharacterized protein</fullName>
    </submittedName>
</protein>
<keyword evidence="2" id="KW-1185">Reference proteome</keyword>
<evidence type="ECO:0000313" key="1">
    <source>
        <dbReference type="EMBL" id="MCD9644027.1"/>
    </source>
</evidence>